<reference evidence="1" key="1">
    <citation type="submission" date="2022-09" db="EMBL/GenBank/DDBJ databases">
        <title>Intensive care unit water sources are persistently colonized with multi-drug resistant bacteria and are the site of extensive horizontal gene transfer of antibiotic resistance genes.</title>
        <authorList>
            <person name="Diorio-Toth L."/>
        </authorList>
    </citation>
    <scope>NUCLEOTIDE SEQUENCE</scope>
    <source>
        <strain evidence="1">GD03710</strain>
    </source>
</reference>
<name>A0AA42RF60_AERCA</name>
<dbReference type="AlphaFoldDB" id="A0AA42RF60"/>
<evidence type="ECO:0000313" key="2">
    <source>
        <dbReference type="Proteomes" id="UP001161704"/>
    </source>
</evidence>
<dbReference type="Proteomes" id="UP001161704">
    <property type="component" value="Unassembled WGS sequence"/>
</dbReference>
<gene>
    <name evidence="1" type="ORF">N5I20_21320</name>
</gene>
<proteinExistence type="predicted"/>
<comment type="caution">
    <text evidence="1">The sequence shown here is derived from an EMBL/GenBank/DDBJ whole genome shotgun (WGS) entry which is preliminary data.</text>
</comment>
<organism evidence="1 2">
    <name type="scientific">Aeromonas caviae</name>
    <name type="common">Aeromonas punctata</name>
    <dbReference type="NCBI Taxonomy" id="648"/>
    <lineage>
        <taxon>Bacteria</taxon>
        <taxon>Pseudomonadati</taxon>
        <taxon>Pseudomonadota</taxon>
        <taxon>Gammaproteobacteria</taxon>
        <taxon>Aeromonadales</taxon>
        <taxon>Aeromonadaceae</taxon>
        <taxon>Aeromonas</taxon>
    </lineage>
</organism>
<accession>A0AA42RF60</accession>
<sequence length="143" mass="15889">MTAAIVKTIVSSVCYASYIMPQATTVVIELTEQDVARIRQMAALVKEHGFLRISDHSSCGMWSDADYRCEREDGSNHDDAIYRLETDESSMDSELLNVWGDSFTITAYEKHGSSGVLESAEIPLDVLDDDALLYIVGGNEWDD</sequence>
<protein>
    <submittedName>
        <fullName evidence="1">Uncharacterized protein</fullName>
    </submittedName>
</protein>
<dbReference type="EMBL" id="JAOCIZ010000135">
    <property type="protein sequence ID" value="MDH1507587.1"/>
    <property type="molecule type" value="Genomic_DNA"/>
</dbReference>
<dbReference type="RefSeq" id="WP_279963604.1">
    <property type="nucleotide sequence ID" value="NZ_JAOCFK010000057.1"/>
</dbReference>
<evidence type="ECO:0000313" key="1">
    <source>
        <dbReference type="EMBL" id="MDH1507587.1"/>
    </source>
</evidence>